<protein>
    <recommendedName>
        <fullName evidence="4">Transmembrane protein</fullName>
    </recommendedName>
</protein>
<name>G0QJI6_ICHMU</name>
<organism evidence="2 3">
    <name type="scientific">Ichthyophthirius multifiliis</name>
    <name type="common">White spot disease agent</name>
    <name type="synonym">Ich</name>
    <dbReference type="NCBI Taxonomy" id="5932"/>
    <lineage>
        <taxon>Eukaryota</taxon>
        <taxon>Sar</taxon>
        <taxon>Alveolata</taxon>
        <taxon>Ciliophora</taxon>
        <taxon>Intramacronucleata</taxon>
        <taxon>Oligohymenophorea</taxon>
        <taxon>Hymenostomatida</taxon>
        <taxon>Ophryoglenina</taxon>
        <taxon>Ichthyophthirius</taxon>
    </lineage>
</organism>
<evidence type="ECO:0000256" key="1">
    <source>
        <dbReference type="SAM" id="Phobius"/>
    </source>
</evidence>
<sequence length="141" mass="17596">MKRVNKYIKLGVVNYFQMENFNLLQWKNKTRIKIQFFNRKIQNRKKLMKNLLQIFYFIQLKTQSWILRNFKKFFMMENMTQLNLGKLFKVIFIIRIKNVSIFSMEYLLFLMKFKIIAYLWIFRIFKCKNLLLNMKILSICF</sequence>
<dbReference type="RefSeq" id="XP_004039917.1">
    <property type="nucleotide sequence ID" value="XM_004039869.1"/>
</dbReference>
<accession>G0QJI6</accession>
<feature type="transmembrane region" description="Helical" evidence="1">
    <location>
        <begin position="106"/>
        <end position="125"/>
    </location>
</feature>
<dbReference type="Proteomes" id="UP000008983">
    <property type="component" value="Unassembled WGS sequence"/>
</dbReference>
<gene>
    <name evidence="2" type="ORF">IMG5_005680</name>
</gene>
<keyword evidence="1" id="KW-0812">Transmembrane</keyword>
<evidence type="ECO:0008006" key="4">
    <source>
        <dbReference type="Google" id="ProtNLM"/>
    </source>
</evidence>
<proteinExistence type="predicted"/>
<evidence type="ECO:0000313" key="3">
    <source>
        <dbReference type="Proteomes" id="UP000008983"/>
    </source>
</evidence>
<reference evidence="2 3" key="1">
    <citation type="submission" date="2011-07" db="EMBL/GenBank/DDBJ databases">
        <authorList>
            <person name="Coyne R."/>
            <person name="Brami D."/>
            <person name="Johnson J."/>
            <person name="Hostetler J."/>
            <person name="Hannick L."/>
            <person name="Clark T."/>
            <person name="Cassidy-Hanley D."/>
            <person name="Inman J."/>
        </authorList>
    </citation>
    <scope>NUCLEOTIDE SEQUENCE [LARGE SCALE GENOMIC DNA]</scope>
    <source>
        <strain evidence="2 3">G5</strain>
    </source>
</reference>
<dbReference type="GeneID" id="14910815"/>
<dbReference type="EMBL" id="GL983068">
    <property type="protein sequence ID" value="EGR34613.1"/>
    <property type="molecule type" value="Genomic_DNA"/>
</dbReference>
<dbReference type="InParanoid" id="G0QJI6"/>
<evidence type="ECO:0000313" key="2">
    <source>
        <dbReference type="EMBL" id="EGR34613.1"/>
    </source>
</evidence>
<dbReference type="AlphaFoldDB" id="G0QJI6"/>
<keyword evidence="3" id="KW-1185">Reference proteome</keyword>
<keyword evidence="1" id="KW-1133">Transmembrane helix</keyword>
<keyword evidence="1" id="KW-0472">Membrane</keyword>